<feature type="non-terminal residue" evidence="2">
    <location>
        <position position="1"/>
    </location>
</feature>
<dbReference type="AlphaFoldDB" id="A0A821UTT7"/>
<comment type="caution">
    <text evidence="2">The sequence shown here is derived from an EMBL/GenBank/DDBJ whole genome shotgun (WGS) entry which is preliminary data.</text>
</comment>
<evidence type="ECO:0000256" key="1">
    <source>
        <dbReference type="SAM" id="MobiDB-lite"/>
    </source>
</evidence>
<feature type="compositionally biased region" description="Polar residues" evidence="1">
    <location>
        <begin position="1"/>
        <end position="20"/>
    </location>
</feature>
<gene>
    <name evidence="3" type="ORF">QYT958_LOCUS43792</name>
    <name evidence="2" type="ORF">UJA718_LOCUS45248</name>
</gene>
<dbReference type="Proteomes" id="UP000663848">
    <property type="component" value="Unassembled WGS sequence"/>
</dbReference>
<reference evidence="2" key="1">
    <citation type="submission" date="2021-02" db="EMBL/GenBank/DDBJ databases">
        <authorList>
            <person name="Nowell W R."/>
        </authorList>
    </citation>
    <scope>NUCLEOTIDE SEQUENCE</scope>
</reference>
<proteinExistence type="predicted"/>
<dbReference type="EMBL" id="CAJOBR010064274">
    <property type="protein sequence ID" value="CAF5079262.1"/>
    <property type="molecule type" value="Genomic_DNA"/>
</dbReference>
<dbReference type="Proteomes" id="UP000663873">
    <property type="component" value="Unassembled WGS sequence"/>
</dbReference>
<evidence type="ECO:0000313" key="4">
    <source>
        <dbReference type="Proteomes" id="UP000663873"/>
    </source>
</evidence>
<feature type="non-terminal residue" evidence="2">
    <location>
        <position position="36"/>
    </location>
</feature>
<accession>A0A821UTT7</accession>
<protein>
    <submittedName>
        <fullName evidence="2">Uncharacterized protein</fullName>
    </submittedName>
</protein>
<feature type="region of interest" description="Disordered" evidence="1">
    <location>
        <begin position="1"/>
        <end position="36"/>
    </location>
</feature>
<organism evidence="2 4">
    <name type="scientific">Rotaria socialis</name>
    <dbReference type="NCBI Taxonomy" id="392032"/>
    <lineage>
        <taxon>Eukaryota</taxon>
        <taxon>Metazoa</taxon>
        <taxon>Spiralia</taxon>
        <taxon>Gnathifera</taxon>
        <taxon>Rotifera</taxon>
        <taxon>Eurotatoria</taxon>
        <taxon>Bdelloidea</taxon>
        <taxon>Philodinida</taxon>
        <taxon>Philodinidae</taxon>
        <taxon>Rotaria</taxon>
    </lineage>
</organism>
<dbReference type="EMBL" id="CAJOBP010074778">
    <property type="protein sequence ID" value="CAF4895014.1"/>
    <property type="molecule type" value="Genomic_DNA"/>
</dbReference>
<name>A0A821UTT7_9BILA</name>
<evidence type="ECO:0000313" key="2">
    <source>
        <dbReference type="EMBL" id="CAF4895014.1"/>
    </source>
</evidence>
<sequence length="36" mass="3871">TTTIQCQTPVAPSSSQNQYQGGRGLQMYSTSGYTTQ</sequence>
<feature type="compositionally biased region" description="Polar residues" evidence="1">
    <location>
        <begin position="27"/>
        <end position="36"/>
    </location>
</feature>
<evidence type="ECO:0000313" key="3">
    <source>
        <dbReference type="EMBL" id="CAF5079262.1"/>
    </source>
</evidence>
<keyword evidence="4" id="KW-1185">Reference proteome</keyword>